<evidence type="ECO:0000256" key="1">
    <source>
        <dbReference type="SAM" id="Phobius"/>
    </source>
</evidence>
<organism evidence="2 3">
    <name type="scientific">Candidatus Propionivibrio aalborgensis</name>
    <dbReference type="NCBI Taxonomy" id="1860101"/>
    <lineage>
        <taxon>Bacteria</taxon>
        <taxon>Pseudomonadati</taxon>
        <taxon>Pseudomonadota</taxon>
        <taxon>Betaproteobacteria</taxon>
        <taxon>Rhodocyclales</taxon>
        <taxon>Rhodocyclaceae</taxon>
        <taxon>Propionivibrio</taxon>
    </lineage>
</organism>
<sequence>MNRQQSGFTLVEIAIVLVIIGLLLGGVLKGQELITQAKIKNVANDFNGMSAAIYGYQDRYKRYPGDDNGAAARWTNPLAVSGGGDAKVGAAANAGVLDCSTSAAENCQFWQHLRLAGFIAGDTATKLSPQNAVGGILQVQDGALGLSGLIVCSTNLPGKVANAIDAQFDDGKPETGQVRGTNNPAALQTNLAAGSAYIDDGSTVYVVCKAI</sequence>
<evidence type="ECO:0008006" key="4">
    <source>
        <dbReference type="Google" id="ProtNLM"/>
    </source>
</evidence>
<gene>
    <name evidence="2" type="ORF">PROAA_2310009</name>
</gene>
<dbReference type="InterPro" id="IPR012902">
    <property type="entry name" value="N_methyl_site"/>
</dbReference>
<name>A0A1A8XRH6_9RHOO</name>
<reference evidence="2 3" key="1">
    <citation type="submission" date="2016-06" db="EMBL/GenBank/DDBJ databases">
        <authorList>
            <person name="Kjaerup R.B."/>
            <person name="Dalgaard T.S."/>
            <person name="Juul-Madsen H.R."/>
        </authorList>
    </citation>
    <scope>NUCLEOTIDE SEQUENCE [LARGE SCALE GENOMIC DNA]</scope>
    <source>
        <strain evidence="2">2</strain>
    </source>
</reference>
<dbReference type="SUPFAM" id="SSF54523">
    <property type="entry name" value="Pili subunits"/>
    <property type="match status" value="1"/>
</dbReference>
<dbReference type="InterPro" id="IPR045584">
    <property type="entry name" value="Pilin-like"/>
</dbReference>
<dbReference type="Proteomes" id="UP000199600">
    <property type="component" value="Unassembled WGS sequence"/>
</dbReference>
<dbReference type="EMBL" id="FLQY01000148">
    <property type="protein sequence ID" value="SBT07729.1"/>
    <property type="molecule type" value="Genomic_DNA"/>
</dbReference>
<keyword evidence="1" id="KW-0472">Membrane</keyword>
<dbReference type="PROSITE" id="PS00409">
    <property type="entry name" value="PROKAR_NTER_METHYL"/>
    <property type="match status" value="1"/>
</dbReference>
<dbReference type="Gene3D" id="3.30.700.10">
    <property type="entry name" value="Glycoprotein, Type 4 Pilin"/>
    <property type="match status" value="1"/>
</dbReference>
<proteinExistence type="predicted"/>
<keyword evidence="1" id="KW-0812">Transmembrane</keyword>
<evidence type="ECO:0000313" key="3">
    <source>
        <dbReference type="Proteomes" id="UP000199600"/>
    </source>
</evidence>
<feature type="transmembrane region" description="Helical" evidence="1">
    <location>
        <begin position="7"/>
        <end position="28"/>
    </location>
</feature>
<accession>A0A1A8XRH6</accession>
<dbReference type="NCBIfam" id="TIGR02532">
    <property type="entry name" value="IV_pilin_GFxxxE"/>
    <property type="match status" value="1"/>
</dbReference>
<dbReference type="RefSeq" id="WP_186410985.1">
    <property type="nucleotide sequence ID" value="NZ_FLQY01000148.1"/>
</dbReference>
<protein>
    <recommendedName>
        <fullName evidence="4">Prepilin-type N-terminal cleavage/methylation domain-containing protein</fullName>
    </recommendedName>
</protein>
<keyword evidence="1" id="KW-1133">Transmembrane helix</keyword>
<dbReference type="Pfam" id="PF07963">
    <property type="entry name" value="N_methyl"/>
    <property type="match status" value="1"/>
</dbReference>
<keyword evidence="3" id="KW-1185">Reference proteome</keyword>
<dbReference type="AlphaFoldDB" id="A0A1A8XRH6"/>
<evidence type="ECO:0000313" key="2">
    <source>
        <dbReference type="EMBL" id="SBT07729.1"/>
    </source>
</evidence>